<evidence type="ECO:0000313" key="4">
    <source>
        <dbReference type="Proteomes" id="UP001156882"/>
    </source>
</evidence>
<feature type="chain" id="PRO_5046732552" evidence="2">
    <location>
        <begin position="25"/>
        <end position="388"/>
    </location>
</feature>
<feature type="signal peptide" evidence="2">
    <location>
        <begin position="1"/>
        <end position="24"/>
    </location>
</feature>
<comment type="caution">
    <text evidence="3">The sequence shown here is derived from an EMBL/GenBank/DDBJ whole genome shotgun (WGS) entry which is preliminary data.</text>
</comment>
<evidence type="ECO:0000313" key="3">
    <source>
        <dbReference type="EMBL" id="GLS19405.1"/>
    </source>
</evidence>
<dbReference type="RefSeq" id="WP_284312334.1">
    <property type="nucleotide sequence ID" value="NZ_BSPC01000022.1"/>
</dbReference>
<gene>
    <name evidence="3" type="ORF">GCM10007874_24220</name>
</gene>
<protein>
    <submittedName>
        <fullName evidence="3">Uncharacterized protein</fullName>
    </submittedName>
</protein>
<name>A0ABQ6CKK1_9HYPH</name>
<feature type="compositionally biased region" description="Basic and acidic residues" evidence="1">
    <location>
        <begin position="272"/>
        <end position="283"/>
    </location>
</feature>
<sequence length="388" mass="40196">MKFSCRSLLLSVAVTLAAGGLSQAQTVKLIPQPDLAEGIASFPHLAPEAPYAAKINAALDKIQSGAPALANDCKTDSGESAFERSIDVTMQGPRFVSFVVQDEFSCGAHPDSSQAAFVYDLTTGKPVDWPHLLPPAMAGKAVRDTADADVVVGLLRSPVLTRAYVESLKASGVSDECNDVYDQTEFRFMLWPDAREHGLVLDQNGLPHVAQACGGPVTLSLDKLRKLGVDRKLIDAIAVGQVAQASQASQNPAKDTADASSGNAADSLVGTYERKSKDKGDGTIKVEKAGSKIRMTFQVGGVPNGGATAADCGFIAEGEVKAGVFTGNITRTGVLEGLDPEGEAAEAGLAPVTAAILDRQILVTQAPAGTLCGGGNEVTGGFMRTGAR</sequence>
<dbReference type="EMBL" id="BSPC01000022">
    <property type="protein sequence ID" value="GLS19405.1"/>
    <property type="molecule type" value="Genomic_DNA"/>
</dbReference>
<reference evidence="4" key="1">
    <citation type="journal article" date="2019" name="Int. J. Syst. Evol. Microbiol.">
        <title>The Global Catalogue of Microorganisms (GCM) 10K type strain sequencing project: providing services to taxonomists for standard genome sequencing and annotation.</title>
        <authorList>
            <consortium name="The Broad Institute Genomics Platform"/>
            <consortium name="The Broad Institute Genome Sequencing Center for Infectious Disease"/>
            <person name="Wu L."/>
            <person name="Ma J."/>
        </authorList>
    </citation>
    <scope>NUCLEOTIDE SEQUENCE [LARGE SCALE GENOMIC DNA]</scope>
    <source>
        <strain evidence="4">NBRC 101365</strain>
    </source>
</reference>
<evidence type="ECO:0000256" key="1">
    <source>
        <dbReference type="SAM" id="MobiDB-lite"/>
    </source>
</evidence>
<proteinExistence type="predicted"/>
<keyword evidence="4" id="KW-1185">Reference proteome</keyword>
<dbReference type="Proteomes" id="UP001156882">
    <property type="component" value="Unassembled WGS sequence"/>
</dbReference>
<evidence type="ECO:0000256" key="2">
    <source>
        <dbReference type="SAM" id="SignalP"/>
    </source>
</evidence>
<accession>A0ABQ6CKK1</accession>
<feature type="region of interest" description="Disordered" evidence="1">
    <location>
        <begin position="245"/>
        <end position="283"/>
    </location>
</feature>
<organism evidence="3 4">
    <name type="scientific">Labrys miyagiensis</name>
    <dbReference type="NCBI Taxonomy" id="346912"/>
    <lineage>
        <taxon>Bacteria</taxon>
        <taxon>Pseudomonadati</taxon>
        <taxon>Pseudomonadota</taxon>
        <taxon>Alphaproteobacteria</taxon>
        <taxon>Hyphomicrobiales</taxon>
        <taxon>Xanthobacteraceae</taxon>
        <taxon>Labrys</taxon>
    </lineage>
</organism>
<keyword evidence="2" id="KW-0732">Signal</keyword>